<dbReference type="Proteomes" id="UP001444146">
    <property type="component" value="Unassembled WGS sequence"/>
</dbReference>
<evidence type="ECO:0000313" key="6">
    <source>
        <dbReference type="EMBL" id="MEO3989148.1"/>
    </source>
</evidence>
<dbReference type="SUPFAM" id="SSF53850">
    <property type="entry name" value="Periplasmic binding protein-like II"/>
    <property type="match status" value="1"/>
</dbReference>
<dbReference type="PANTHER" id="PTHR30537:SF5">
    <property type="entry name" value="HTH-TYPE TRANSCRIPTIONAL ACTIVATOR TTDR-RELATED"/>
    <property type="match status" value="1"/>
</dbReference>
<keyword evidence="2" id="KW-0805">Transcription regulation</keyword>
<dbReference type="InterPro" id="IPR036390">
    <property type="entry name" value="WH_DNA-bd_sf"/>
</dbReference>
<comment type="caution">
    <text evidence="6">The sequence shown here is derived from an EMBL/GenBank/DDBJ whole genome shotgun (WGS) entry which is preliminary data.</text>
</comment>
<dbReference type="CDD" id="cd08422">
    <property type="entry name" value="PBP2_CrgA_like"/>
    <property type="match status" value="1"/>
</dbReference>
<evidence type="ECO:0000256" key="1">
    <source>
        <dbReference type="ARBA" id="ARBA00009437"/>
    </source>
</evidence>
<dbReference type="RefSeq" id="WP_347793660.1">
    <property type="nucleotide sequence ID" value="NZ_JAYMYY010000001.1"/>
</dbReference>
<reference evidence="6 7" key="1">
    <citation type="submission" date="2024-01" db="EMBL/GenBank/DDBJ databases">
        <title>Pseudocitrobacter sp. Endophytic strain Cyp-38L.</title>
        <authorList>
            <person name="Amer M.A."/>
            <person name="Hamed S.M."/>
        </authorList>
    </citation>
    <scope>NUCLEOTIDE SEQUENCE [LARGE SCALE GENOMIC DNA]</scope>
    <source>
        <strain evidence="6 7">Cyp38S</strain>
    </source>
</reference>
<dbReference type="InterPro" id="IPR036388">
    <property type="entry name" value="WH-like_DNA-bd_sf"/>
</dbReference>
<evidence type="ECO:0000259" key="5">
    <source>
        <dbReference type="PROSITE" id="PS50931"/>
    </source>
</evidence>
<dbReference type="InterPro" id="IPR000847">
    <property type="entry name" value="LysR_HTH_N"/>
</dbReference>
<protein>
    <submittedName>
        <fullName evidence="6">LysR family transcriptional regulator</fullName>
    </submittedName>
</protein>
<dbReference type="PANTHER" id="PTHR30537">
    <property type="entry name" value="HTH-TYPE TRANSCRIPTIONAL REGULATOR"/>
    <property type="match status" value="1"/>
</dbReference>
<dbReference type="PROSITE" id="PS50931">
    <property type="entry name" value="HTH_LYSR"/>
    <property type="match status" value="1"/>
</dbReference>
<dbReference type="Gene3D" id="3.40.190.290">
    <property type="match status" value="1"/>
</dbReference>
<evidence type="ECO:0000256" key="4">
    <source>
        <dbReference type="ARBA" id="ARBA00023163"/>
    </source>
</evidence>
<name>A0ABV0HFU5_9ENTR</name>
<dbReference type="InterPro" id="IPR005119">
    <property type="entry name" value="LysR_subst-bd"/>
</dbReference>
<comment type="similarity">
    <text evidence="1">Belongs to the LysR transcriptional regulatory family.</text>
</comment>
<dbReference type="Pfam" id="PF03466">
    <property type="entry name" value="LysR_substrate"/>
    <property type="match status" value="1"/>
</dbReference>
<accession>A0ABV0HFU5</accession>
<evidence type="ECO:0000256" key="2">
    <source>
        <dbReference type="ARBA" id="ARBA00023015"/>
    </source>
</evidence>
<feature type="domain" description="HTH lysR-type" evidence="5">
    <location>
        <begin position="1"/>
        <end position="58"/>
    </location>
</feature>
<organism evidence="6 7">
    <name type="scientific">Pseudocitrobacter cyperus</name>
    <dbReference type="NCBI Taxonomy" id="3112843"/>
    <lineage>
        <taxon>Bacteria</taxon>
        <taxon>Pseudomonadati</taxon>
        <taxon>Pseudomonadota</taxon>
        <taxon>Gammaproteobacteria</taxon>
        <taxon>Enterobacterales</taxon>
        <taxon>Enterobacteriaceae</taxon>
        <taxon>Pseudocitrobacter</taxon>
    </lineage>
</organism>
<evidence type="ECO:0000313" key="7">
    <source>
        <dbReference type="Proteomes" id="UP001444146"/>
    </source>
</evidence>
<dbReference type="Gene3D" id="1.10.10.10">
    <property type="entry name" value="Winged helix-like DNA-binding domain superfamily/Winged helix DNA-binding domain"/>
    <property type="match status" value="1"/>
</dbReference>
<dbReference type="EMBL" id="JAYMYY010000001">
    <property type="protein sequence ID" value="MEO3989148.1"/>
    <property type="molecule type" value="Genomic_DNA"/>
</dbReference>
<keyword evidence="3" id="KW-0238">DNA-binding</keyword>
<dbReference type="InterPro" id="IPR058163">
    <property type="entry name" value="LysR-type_TF_proteobact-type"/>
</dbReference>
<dbReference type="Pfam" id="PF00126">
    <property type="entry name" value="HTH_1"/>
    <property type="match status" value="1"/>
</dbReference>
<keyword evidence="7" id="KW-1185">Reference proteome</keyword>
<proteinExistence type="inferred from homology"/>
<keyword evidence="4" id="KW-0804">Transcription</keyword>
<evidence type="ECO:0000256" key="3">
    <source>
        <dbReference type="ARBA" id="ARBA00023125"/>
    </source>
</evidence>
<sequence>MQLEDIRIFVTIVNMGSFTAAAEHLQLSKQYVSRRVAALEKKVAARLLVRNTRKLSVTDTGQVFFHHAQRILEEVHEAEQVISSRQQKLTGSYRISLPMIYGVRRLAPLVVEFQTAHPELSIHIDMSDHYVDVVGEGYDMVLRIGNLMDSTLIARCLGKLAMVVCASPDYLKTHGAPRSGADLIRHNCLLYGREGQVGWKLKSDGTVNTFAVRGSLSSNNGEVIRDAAEAGVGVALLPAFIVEESLRQGTLVQILAEDSPPPLTLSALYPRHRQNSAVTRVLLSFLAERVAGIVDEVEKDKTENYLGYHPE</sequence>
<gene>
    <name evidence="6" type="ORF">VSR74_04840</name>
</gene>
<dbReference type="SUPFAM" id="SSF46785">
    <property type="entry name" value="Winged helix' DNA-binding domain"/>
    <property type="match status" value="1"/>
</dbReference>